<evidence type="ECO:0000256" key="2">
    <source>
        <dbReference type="ARBA" id="ARBA00022553"/>
    </source>
</evidence>
<organism evidence="3 4">
    <name type="scientific">Mycena pura</name>
    <dbReference type="NCBI Taxonomy" id="153505"/>
    <lineage>
        <taxon>Eukaryota</taxon>
        <taxon>Fungi</taxon>
        <taxon>Dikarya</taxon>
        <taxon>Basidiomycota</taxon>
        <taxon>Agaricomycotina</taxon>
        <taxon>Agaricomycetes</taxon>
        <taxon>Agaricomycetidae</taxon>
        <taxon>Agaricales</taxon>
        <taxon>Marasmiineae</taxon>
        <taxon>Mycenaceae</taxon>
        <taxon>Mycena</taxon>
    </lineage>
</organism>
<dbReference type="Proteomes" id="UP001219525">
    <property type="component" value="Unassembled WGS sequence"/>
</dbReference>
<dbReference type="PANTHER" id="PTHR43439">
    <property type="entry name" value="PHENYLACETATE-COENZYME A LIGASE"/>
    <property type="match status" value="1"/>
</dbReference>
<protein>
    <recommendedName>
        <fullName evidence="5">AMP-dependent synthetase/ligase domain-containing protein</fullName>
    </recommendedName>
</protein>
<dbReference type="Gene3D" id="3.40.50.12780">
    <property type="entry name" value="N-terminal domain of ligase-like"/>
    <property type="match status" value="1"/>
</dbReference>
<keyword evidence="1" id="KW-0596">Phosphopantetheine</keyword>
<dbReference type="Pfam" id="PF23562">
    <property type="entry name" value="AMP-binding_C_3"/>
    <property type="match status" value="1"/>
</dbReference>
<dbReference type="SUPFAM" id="SSF56801">
    <property type="entry name" value="Acetyl-CoA synthetase-like"/>
    <property type="match status" value="1"/>
</dbReference>
<reference evidence="3" key="1">
    <citation type="submission" date="2023-03" db="EMBL/GenBank/DDBJ databases">
        <title>Massive genome expansion in bonnet fungi (Mycena s.s.) driven by repeated elements and novel gene families across ecological guilds.</title>
        <authorList>
            <consortium name="Lawrence Berkeley National Laboratory"/>
            <person name="Harder C.B."/>
            <person name="Miyauchi S."/>
            <person name="Viragh M."/>
            <person name="Kuo A."/>
            <person name="Thoen E."/>
            <person name="Andreopoulos B."/>
            <person name="Lu D."/>
            <person name="Skrede I."/>
            <person name="Drula E."/>
            <person name="Henrissat B."/>
            <person name="Morin E."/>
            <person name="Kohler A."/>
            <person name="Barry K."/>
            <person name="LaButti K."/>
            <person name="Morin E."/>
            <person name="Salamov A."/>
            <person name="Lipzen A."/>
            <person name="Mereny Z."/>
            <person name="Hegedus B."/>
            <person name="Baldrian P."/>
            <person name="Stursova M."/>
            <person name="Weitz H."/>
            <person name="Taylor A."/>
            <person name="Grigoriev I.V."/>
            <person name="Nagy L.G."/>
            <person name="Martin F."/>
            <person name="Kauserud H."/>
        </authorList>
    </citation>
    <scope>NUCLEOTIDE SEQUENCE</scope>
    <source>
        <strain evidence="3">9144</strain>
    </source>
</reference>
<gene>
    <name evidence="3" type="ORF">GGX14DRAFT_384820</name>
</gene>
<evidence type="ECO:0008006" key="5">
    <source>
        <dbReference type="Google" id="ProtNLM"/>
    </source>
</evidence>
<comment type="caution">
    <text evidence="3">The sequence shown here is derived from an EMBL/GenBank/DDBJ whole genome shotgun (WGS) entry which is preliminary data.</text>
</comment>
<evidence type="ECO:0000313" key="3">
    <source>
        <dbReference type="EMBL" id="KAJ7228330.1"/>
    </source>
</evidence>
<evidence type="ECO:0000313" key="4">
    <source>
        <dbReference type="Proteomes" id="UP001219525"/>
    </source>
</evidence>
<accession>A0AAD7E4C3</accession>
<dbReference type="EMBL" id="JARJCW010000002">
    <property type="protein sequence ID" value="KAJ7228330.1"/>
    <property type="molecule type" value="Genomic_DNA"/>
</dbReference>
<proteinExistence type="predicted"/>
<dbReference type="InterPro" id="IPR051414">
    <property type="entry name" value="Adenylate-forming_Reductase"/>
</dbReference>
<keyword evidence="2" id="KW-0597">Phosphoprotein</keyword>
<sequence length="526" mass="57673">MAHLPPAPCAQGVNSKTFTPPPHSLTVPEICDWHYKHSPLHPLYKHVDEASDEVTTVFWRTAVQGIYHISDFVIQSVQASKVSETRPTIGLCSTSGYSVFLMSPFASPAALKHLVKISGVPMILTNTEDLNLHSKLTSAVADVRRSNPSVQTVITSQLSWSQLFSGQIGPEDGPGPMVAQYDLESSWYGEIDICGEIMSAASVPMAGAAGTMLALFPASSGLILSGLKPQSPPNRPNPANVWKAIITTKSTYAFILQPFIYMFSEDLEKRKILAQLKGVVFGGGPLRKPVGDLLAHEGANLLNFYGSSESGLMCNVFTDNHGEDWEFFSFYSLVNAELIPQENSDLFEVVIKTGPFHKPTQTNTVHDDVPAFASKDLLLPHPEKPGFWKFVCRIDDQITISLGMKGIKINAVAFEVILASDPLIRGAVIFSNWPTFGVIIDPAPEYVATSDLSHPQEAAKLKSLIWPTIERFNEVVPDVAKLKKEIILFSTVDKPIVYGEKGLPRRKETIDTYVAEIEATVGPWSR</sequence>
<name>A0AAD7E4C3_9AGAR</name>
<dbReference type="InterPro" id="IPR042099">
    <property type="entry name" value="ANL_N_sf"/>
</dbReference>
<evidence type="ECO:0000256" key="1">
    <source>
        <dbReference type="ARBA" id="ARBA00022450"/>
    </source>
</evidence>
<dbReference type="AlphaFoldDB" id="A0AAD7E4C3"/>
<dbReference type="PANTHER" id="PTHR43439:SF2">
    <property type="entry name" value="ENZYME, PUTATIVE (JCVI)-RELATED"/>
    <property type="match status" value="1"/>
</dbReference>
<keyword evidence="4" id="KW-1185">Reference proteome</keyword>